<name>A0A1X7A267_9RHOB</name>
<evidence type="ECO:0000313" key="1">
    <source>
        <dbReference type="EMBL" id="SLN68556.1"/>
    </source>
</evidence>
<organism evidence="1 2">
    <name type="scientific">Limimaricola soesokkakensis</name>
    <dbReference type="NCBI Taxonomy" id="1343159"/>
    <lineage>
        <taxon>Bacteria</taxon>
        <taxon>Pseudomonadati</taxon>
        <taxon>Pseudomonadota</taxon>
        <taxon>Alphaproteobacteria</taxon>
        <taxon>Rhodobacterales</taxon>
        <taxon>Paracoccaceae</taxon>
        <taxon>Limimaricola</taxon>
    </lineage>
</organism>
<accession>A0A1X7A267</accession>
<dbReference type="EMBL" id="FWFY01000015">
    <property type="protein sequence ID" value="SLN68556.1"/>
    <property type="molecule type" value="Genomic_DNA"/>
</dbReference>
<reference evidence="1 2" key="1">
    <citation type="submission" date="2017-03" db="EMBL/GenBank/DDBJ databases">
        <authorList>
            <person name="Afonso C.L."/>
            <person name="Miller P.J."/>
            <person name="Scott M.A."/>
            <person name="Spackman E."/>
            <person name="Goraichik I."/>
            <person name="Dimitrov K.M."/>
            <person name="Suarez D.L."/>
            <person name="Swayne D.E."/>
        </authorList>
    </citation>
    <scope>NUCLEOTIDE SEQUENCE [LARGE SCALE GENOMIC DNA]</scope>
    <source>
        <strain evidence="1 2">CECT 8367</strain>
    </source>
</reference>
<sequence>MSATDLELASATERLNELRGLYRPRAVPLSEEPLVPGLRFRLDPEAGFEGVWHSPRGRLVSLQARPERPGRWLGLHLELGPLALENVPFLGVVARLAAPRPAAIRMALRSGREDGGFSDQFFQRHLLAQPGEADHLDMISPDRMPDIPATAPWRELVLFFPPTEHLEVSLHDLRIFAP</sequence>
<protein>
    <submittedName>
        <fullName evidence="1">Uncharacterized protein</fullName>
    </submittedName>
</protein>
<dbReference type="Proteomes" id="UP000193495">
    <property type="component" value="Unassembled WGS sequence"/>
</dbReference>
<gene>
    <name evidence="1" type="ORF">LOS8367_03431</name>
</gene>
<dbReference type="AlphaFoldDB" id="A0A1X7A267"/>
<evidence type="ECO:0000313" key="2">
    <source>
        <dbReference type="Proteomes" id="UP000193495"/>
    </source>
</evidence>
<proteinExistence type="predicted"/>